<evidence type="ECO:0000256" key="1">
    <source>
        <dbReference type="SAM" id="Coils"/>
    </source>
</evidence>
<feature type="chain" id="PRO_5020522900" description="Peptidase S74 domain-containing protein" evidence="2">
    <location>
        <begin position="26"/>
        <end position="460"/>
    </location>
</feature>
<feature type="domain" description="Peptidase S74" evidence="3">
    <location>
        <begin position="346"/>
        <end position="458"/>
    </location>
</feature>
<organism evidence="4 5">
    <name type="scientific">Dokdonella fugitiva</name>
    <dbReference type="NCBI Taxonomy" id="328517"/>
    <lineage>
        <taxon>Bacteria</taxon>
        <taxon>Pseudomonadati</taxon>
        <taxon>Pseudomonadota</taxon>
        <taxon>Gammaproteobacteria</taxon>
        <taxon>Lysobacterales</taxon>
        <taxon>Rhodanobacteraceae</taxon>
        <taxon>Dokdonella</taxon>
    </lineage>
</organism>
<feature type="coiled-coil region" evidence="1">
    <location>
        <begin position="416"/>
        <end position="457"/>
    </location>
</feature>
<evidence type="ECO:0000259" key="3">
    <source>
        <dbReference type="PROSITE" id="PS51688"/>
    </source>
</evidence>
<gene>
    <name evidence="4" type="ORF">EV148_108133</name>
</gene>
<sequence length="460" mass="47675">MNRLTVCVALAVALGTGMGASIAHADGFTYHGSLQDAGEPANGRYDLQLTLYSAQDGGHVLAGPVTLYGVDVKDGNFSTSVDFGPMSLATQGWVGVAVKSAGGGSFVALDARSPVAPDGGCPGSWALDGNAGNPSGSYLGTSDATDLVVKSNGGTVAIFGTNGSSRLSFPYAAVGAYSTAIGYNAGTNFEGSIVTGGRNDATFGTNIRDTGPNQVILVAQNGVGINTSHAPDNNALRDELTIAPSAHLPGANADLTFETSTTATGYNGFNFSAIPGGYFQLNGLHDDNNVLTYHSLMYINYSTAFGGYGVFQFNGANGPGVFNVGHNAQTGNGAYLTAGGVWTNASSRSFKEAFQKVDTVDVLGKLVALPVQTWFYKGSHGEGRHMGPVAEEFAAAFGLGNDETHITTVDESGIAFAAIQGLNKKVERENEVLRRENADLRGSLERIVARIERLEGRKGD</sequence>
<keyword evidence="2" id="KW-0732">Signal</keyword>
<dbReference type="RefSeq" id="WP_131999482.1">
    <property type="nucleotide sequence ID" value="NZ_SLWQ01000008.1"/>
</dbReference>
<evidence type="ECO:0000256" key="2">
    <source>
        <dbReference type="SAM" id="SignalP"/>
    </source>
</evidence>
<comment type="caution">
    <text evidence="4">The sequence shown here is derived from an EMBL/GenBank/DDBJ whole genome shotgun (WGS) entry which is preliminary data.</text>
</comment>
<dbReference type="OrthoDB" id="4463518at2"/>
<evidence type="ECO:0000313" key="5">
    <source>
        <dbReference type="Proteomes" id="UP000294862"/>
    </source>
</evidence>
<keyword evidence="1" id="KW-0175">Coiled coil</keyword>
<feature type="signal peptide" evidence="2">
    <location>
        <begin position="1"/>
        <end position="25"/>
    </location>
</feature>
<keyword evidence="5" id="KW-1185">Reference proteome</keyword>
<dbReference type="InterPro" id="IPR030392">
    <property type="entry name" value="S74_ICA"/>
</dbReference>
<dbReference type="PROSITE" id="PS51688">
    <property type="entry name" value="ICA"/>
    <property type="match status" value="1"/>
</dbReference>
<dbReference type="AlphaFoldDB" id="A0A4R2I6Y5"/>
<proteinExistence type="predicted"/>
<reference evidence="4 5" key="1">
    <citation type="journal article" date="2015" name="Stand. Genomic Sci.">
        <title>Genomic Encyclopedia of Bacterial and Archaeal Type Strains, Phase III: the genomes of soil and plant-associated and newly described type strains.</title>
        <authorList>
            <person name="Whitman W.B."/>
            <person name="Woyke T."/>
            <person name="Klenk H.P."/>
            <person name="Zhou Y."/>
            <person name="Lilburn T.G."/>
            <person name="Beck B.J."/>
            <person name="De Vos P."/>
            <person name="Vandamme P."/>
            <person name="Eisen J.A."/>
            <person name="Garrity G."/>
            <person name="Hugenholtz P."/>
            <person name="Kyrpides N.C."/>
        </authorList>
    </citation>
    <scope>NUCLEOTIDE SEQUENCE [LARGE SCALE GENOMIC DNA]</scope>
    <source>
        <strain evidence="4 5">A3</strain>
    </source>
</reference>
<protein>
    <recommendedName>
        <fullName evidence="3">Peptidase S74 domain-containing protein</fullName>
    </recommendedName>
</protein>
<accession>A0A4R2I6Y5</accession>
<evidence type="ECO:0000313" key="4">
    <source>
        <dbReference type="EMBL" id="TCO38295.1"/>
    </source>
</evidence>
<dbReference type="Pfam" id="PF13884">
    <property type="entry name" value="Peptidase_S74"/>
    <property type="match status" value="1"/>
</dbReference>
<dbReference type="Proteomes" id="UP000294862">
    <property type="component" value="Unassembled WGS sequence"/>
</dbReference>
<name>A0A4R2I6Y5_9GAMM</name>
<dbReference type="EMBL" id="SLWQ01000008">
    <property type="protein sequence ID" value="TCO38295.1"/>
    <property type="molecule type" value="Genomic_DNA"/>
</dbReference>